<accession>A0A9P5Z4G9</accession>
<dbReference type="GO" id="GO:0003676">
    <property type="term" value="F:nucleic acid binding"/>
    <property type="evidence" value="ECO:0007669"/>
    <property type="project" value="InterPro"/>
</dbReference>
<evidence type="ECO:0000259" key="1">
    <source>
        <dbReference type="Pfam" id="PF01612"/>
    </source>
</evidence>
<dbReference type="GO" id="GO:0006139">
    <property type="term" value="P:nucleobase-containing compound metabolic process"/>
    <property type="evidence" value="ECO:0007669"/>
    <property type="project" value="InterPro"/>
</dbReference>
<organism evidence="2 3">
    <name type="scientific">Pholiota conissans</name>
    <dbReference type="NCBI Taxonomy" id="109636"/>
    <lineage>
        <taxon>Eukaryota</taxon>
        <taxon>Fungi</taxon>
        <taxon>Dikarya</taxon>
        <taxon>Basidiomycota</taxon>
        <taxon>Agaricomycotina</taxon>
        <taxon>Agaricomycetes</taxon>
        <taxon>Agaricomycetidae</taxon>
        <taxon>Agaricales</taxon>
        <taxon>Agaricineae</taxon>
        <taxon>Strophariaceae</taxon>
        <taxon>Pholiota</taxon>
    </lineage>
</organism>
<dbReference type="SUPFAM" id="SSF53098">
    <property type="entry name" value="Ribonuclease H-like"/>
    <property type="match status" value="1"/>
</dbReference>
<dbReference type="PANTHER" id="PTHR43040:SF1">
    <property type="entry name" value="RIBONUCLEASE D"/>
    <property type="match status" value="1"/>
</dbReference>
<dbReference type="EMBL" id="MU155206">
    <property type="protein sequence ID" value="KAF9479765.1"/>
    <property type="molecule type" value="Genomic_DNA"/>
</dbReference>
<dbReference type="AlphaFoldDB" id="A0A9P5Z4G9"/>
<dbReference type="InterPro" id="IPR036397">
    <property type="entry name" value="RNaseH_sf"/>
</dbReference>
<dbReference type="PANTHER" id="PTHR43040">
    <property type="entry name" value="RIBONUCLEASE D"/>
    <property type="match status" value="1"/>
</dbReference>
<dbReference type="Pfam" id="PF01612">
    <property type="entry name" value="DNA_pol_A_exo1"/>
    <property type="match status" value="1"/>
</dbReference>
<reference evidence="2" key="1">
    <citation type="submission" date="2020-11" db="EMBL/GenBank/DDBJ databases">
        <authorList>
            <consortium name="DOE Joint Genome Institute"/>
            <person name="Ahrendt S."/>
            <person name="Riley R."/>
            <person name="Andreopoulos W."/>
            <person name="Labutti K."/>
            <person name="Pangilinan J."/>
            <person name="Ruiz-Duenas F.J."/>
            <person name="Barrasa J.M."/>
            <person name="Sanchez-Garcia M."/>
            <person name="Camarero S."/>
            <person name="Miyauchi S."/>
            <person name="Serrano A."/>
            <person name="Linde D."/>
            <person name="Babiker R."/>
            <person name="Drula E."/>
            <person name="Ayuso-Fernandez I."/>
            <person name="Pacheco R."/>
            <person name="Padilla G."/>
            <person name="Ferreira P."/>
            <person name="Barriuso J."/>
            <person name="Kellner H."/>
            <person name="Castanera R."/>
            <person name="Alfaro M."/>
            <person name="Ramirez L."/>
            <person name="Pisabarro A.G."/>
            <person name="Kuo A."/>
            <person name="Tritt A."/>
            <person name="Lipzen A."/>
            <person name="He G."/>
            <person name="Yan M."/>
            <person name="Ng V."/>
            <person name="Cullen D."/>
            <person name="Martin F."/>
            <person name="Rosso M.-N."/>
            <person name="Henrissat B."/>
            <person name="Hibbett D."/>
            <person name="Martinez A.T."/>
            <person name="Grigoriev I.V."/>
        </authorList>
    </citation>
    <scope>NUCLEOTIDE SEQUENCE</scope>
    <source>
        <strain evidence="2">CIRM-BRFM 674</strain>
    </source>
</reference>
<dbReference type="GO" id="GO:0008408">
    <property type="term" value="F:3'-5' exonuclease activity"/>
    <property type="evidence" value="ECO:0007669"/>
    <property type="project" value="InterPro"/>
</dbReference>
<name>A0A9P5Z4G9_9AGAR</name>
<protein>
    <recommendedName>
        <fullName evidence="1">3'-5' exonuclease domain-containing protein</fullName>
    </recommendedName>
</protein>
<dbReference type="InterPro" id="IPR012337">
    <property type="entry name" value="RNaseH-like_sf"/>
</dbReference>
<dbReference type="Proteomes" id="UP000807469">
    <property type="component" value="Unassembled WGS sequence"/>
</dbReference>
<comment type="caution">
    <text evidence="2">The sequence shown here is derived from an EMBL/GenBank/DDBJ whole genome shotgun (WGS) entry which is preliminary data.</text>
</comment>
<evidence type="ECO:0000313" key="2">
    <source>
        <dbReference type="EMBL" id="KAF9479765.1"/>
    </source>
</evidence>
<dbReference type="Gene3D" id="3.30.420.10">
    <property type="entry name" value="Ribonuclease H-like superfamily/Ribonuclease H"/>
    <property type="match status" value="1"/>
</dbReference>
<evidence type="ECO:0000313" key="3">
    <source>
        <dbReference type="Proteomes" id="UP000807469"/>
    </source>
</evidence>
<dbReference type="OrthoDB" id="26838at2759"/>
<keyword evidence="3" id="KW-1185">Reference proteome</keyword>
<gene>
    <name evidence="2" type="ORF">BDN70DRAFT_932292</name>
</gene>
<dbReference type="InterPro" id="IPR002562">
    <property type="entry name" value="3'-5'_exonuclease_dom"/>
</dbReference>
<proteinExistence type="predicted"/>
<sequence>MTSKNVTLVDTTDLLETCVADLASAQLRKDFTLSVDLEGVELCRSGRVCTLQITSNHSKVIWIVDVVVLGRIAFEHRTLAGHSLRSILQSGTTKKLFFDVRNDADALFHLFDIRLANVYDLQLLEVAVRRSHKIYAPVVTGLGKTLEQYIVPGPPAEWAEVKEIVSALCYPSKGGSYEILEQRPLDPRLIVYAAQDVALLSQLHGALEARIGRKGNDWKGRVARASAARVSEAFGPYAGRTGKHRILAPKI</sequence>
<feature type="domain" description="3'-5' exonuclease" evidence="1">
    <location>
        <begin position="8"/>
        <end position="210"/>
    </location>
</feature>